<reference evidence="1" key="1">
    <citation type="journal article" date="2019" name="bioRxiv">
        <title>The Genome of the Zebra Mussel, Dreissena polymorpha: A Resource for Invasive Species Research.</title>
        <authorList>
            <person name="McCartney M.A."/>
            <person name="Auch B."/>
            <person name="Kono T."/>
            <person name="Mallez S."/>
            <person name="Zhang Y."/>
            <person name="Obille A."/>
            <person name="Becker A."/>
            <person name="Abrahante J.E."/>
            <person name="Garbe J."/>
            <person name="Badalamenti J.P."/>
            <person name="Herman A."/>
            <person name="Mangelson H."/>
            <person name="Liachko I."/>
            <person name="Sullivan S."/>
            <person name="Sone E.D."/>
            <person name="Koren S."/>
            <person name="Silverstein K.A.T."/>
            <person name="Beckman K.B."/>
            <person name="Gohl D.M."/>
        </authorList>
    </citation>
    <scope>NUCLEOTIDE SEQUENCE</scope>
    <source>
        <strain evidence="1">Duluth1</strain>
        <tissue evidence="1">Whole animal</tissue>
    </source>
</reference>
<gene>
    <name evidence="1" type="ORF">DPMN_053436</name>
</gene>
<proteinExistence type="predicted"/>
<protein>
    <submittedName>
        <fullName evidence="1">Uncharacterized protein</fullName>
    </submittedName>
</protein>
<name>A0A9D4HNU4_DREPO</name>
<dbReference type="PANTHER" id="PTHR24401">
    <property type="entry name" value="SI:CH211-243P7.3-RELATED"/>
    <property type="match status" value="1"/>
</dbReference>
<evidence type="ECO:0000313" key="2">
    <source>
        <dbReference type="Proteomes" id="UP000828390"/>
    </source>
</evidence>
<organism evidence="1 2">
    <name type="scientific">Dreissena polymorpha</name>
    <name type="common">Zebra mussel</name>
    <name type="synonym">Mytilus polymorpha</name>
    <dbReference type="NCBI Taxonomy" id="45954"/>
    <lineage>
        <taxon>Eukaryota</taxon>
        <taxon>Metazoa</taxon>
        <taxon>Spiralia</taxon>
        <taxon>Lophotrochozoa</taxon>
        <taxon>Mollusca</taxon>
        <taxon>Bivalvia</taxon>
        <taxon>Autobranchia</taxon>
        <taxon>Heteroconchia</taxon>
        <taxon>Euheterodonta</taxon>
        <taxon>Imparidentia</taxon>
        <taxon>Neoheterodontei</taxon>
        <taxon>Myida</taxon>
        <taxon>Dreissenoidea</taxon>
        <taxon>Dreissenidae</taxon>
        <taxon>Dreissena</taxon>
    </lineage>
</organism>
<comment type="caution">
    <text evidence="1">The sequence shown here is derived from an EMBL/GenBank/DDBJ whole genome shotgun (WGS) entry which is preliminary data.</text>
</comment>
<dbReference type="AlphaFoldDB" id="A0A9D4HNU4"/>
<keyword evidence="2" id="KW-1185">Reference proteome</keyword>
<dbReference type="Proteomes" id="UP000828390">
    <property type="component" value="Unassembled WGS sequence"/>
</dbReference>
<evidence type="ECO:0000313" key="1">
    <source>
        <dbReference type="EMBL" id="KAH3727497.1"/>
    </source>
</evidence>
<dbReference type="EMBL" id="JAIWYP010000012">
    <property type="protein sequence ID" value="KAH3727497.1"/>
    <property type="molecule type" value="Genomic_DNA"/>
</dbReference>
<reference evidence="1" key="2">
    <citation type="submission" date="2020-11" db="EMBL/GenBank/DDBJ databases">
        <authorList>
            <person name="McCartney M.A."/>
            <person name="Auch B."/>
            <person name="Kono T."/>
            <person name="Mallez S."/>
            <person name="Becker A."/>
            <person name="Gohl D.M."/>
            <person name="Silverstein K.A.T."/>
            <person name="Koren S."/>
            <person name="Bechman K.B."/>
            <person name="Herman A."/>
            <person name="Abrahante J.E."/>
            <person name="Garbe J."/>
        </authorList>
    </citation>
    <scope>NUCLEOTIDE SEQUENCE</scope>
    <source>
        <strain evidence="1">Duluth1</strain>
        <tissue evidence="1">Whole animal</tissue>
    </source>
</reference>
<dbReference type="PANTHER" id="PTHR24401:SF29">
    <property type="entry name" value="SI:CH211-243P7.3-RELATED"/>
    <property type="match status" value="1"/>
</dbReference>
<sequence length="144" mass="16854">MWHFMRHLAVGATKGNHRLYATFIGQLSAAIFQWDRVDLNLIKSAKREELIHSNIRNPSDSDIQARLDRKELSLHCRRMTQSTEVITERIQAVLELFDGDSGRDTMGVPLLHHERIWELWKQQQCMLSASRTLKVYSFTLRQAH</sequence>
<accession>A0A9D4HNU4</accession>